<feature type="chain" id="PRO_5044992399" description="Peptidyl-prolyl cis-trans isomerase" evidence="5">
    <location>
        <begin position="22"/>
        <end position="230"/>
    </location>
</feature>
<name>A0ABM9BWT9_9BACL</name>
<proteinExistence type="inferred from homology"/>
<feature type="compositionally biased region" description="Polar residues" evidence="6">
    <location>
        <begin position="221"/>
        <end position="230"/>
    </location>
</feature>
<dbReference type="PROSITE" id="PS50072">
    <property type="entry name" value="CSA_PPIASE_2"/>
    <property type="match status" value="1"/>
</dbReference>
<dbReference type="InterPro" id="IPR002130">
    <property type="entry name" value="Cyclophilin-type_PPIase_dom"/>
</dbReference>
<dbReference type="CDD" id="cd00317">
    <property type="entry name" value="cyclophilin"/>
    <property type="match status" value="1"/>
</dbReference>
<dbReference type="InterPro" id="IPR029000">
    <property type="entry name" value="Cyclophilin-like_dom_sf"/>
</dbReference>
<comment type="similarity">
    <text evidence="5">Belongs to the cyclophilin-type PPIase family.</text>
</comment>
<comment type="catalytic activity">
    <reaction evidence="1 5">
        <text>[protein]-peptidylproline (omega=180) = [protein]-peptidylproline (omega=0)</text>
        <dbReference type="Rhea" id="RHEA:16237"/>
        <dbReference type="Rhea" id="RHEA-COMP:10747"/>
        <dbReference type="Rhea" id="RHEA-COMP:10748"/>
        <dbReference type="ChEBI" id="CHEBI:83833"/>
        <dbReference type="ChEBI" id="CHEBI:83834"/>
        <dbReference type="EC" id="5.2.1.8"/>
    </reaction>
</comment>
<dbReference type="PROSITE" id="PS51257">
    <property type="entry name" value="PROKAR_LIPOPROTEIN"/>
    <property type="match status" value="1"/>
</dbReference>
<dbReference type="PANTHER" id="PTHR45625">
    <property type="entry name" value="PEPTIDYL-PROLYL CIS-TRANS ISOMERASE-RELATED"/>
    <property type="match status" value="1"/>
</dbReference>
<keyword evidence="5" id="KW-0732">Signal</keyword>
<feature type="signal peptide" evidence="5">
    <location>
        <begin position="1"/>
        <end position="21"/>
    </location>
</feature>
<feature type="region of interest" description="Disordered" evidence="6">
    <location>
        <begin position="200"/>
        <end position="230"/>
    </location>
</feature>
<dbReference type="EMBL" id="CAKMMF010000003">
    <property type="protein sequence ID" value="CAH1195101.1"/>
    <property type="molecule type" value="Genomic_DNA"/>
</dbReference>
<comment type="function">
    <text evidence="2 5">PPIases accelerate the folding of proteins. It catalyzes the cis-trans isomerization of proline imidic peptide bonds in oligopeptides.</text>
</comment>
<evidence type="ECO:0000313" key="9">
    <source>
        <dbReference type="Proteomes" id="UP000838686"/>
    </source>
</evidence>
<evidence type="ECO:0000256" key="2">
    <source>
        <dbReference type="ARBA" id="ARBA00002388"/>
    </source>
</evidence>
<dbReference type="RefSeq" id="WP_236338889.1">
    <property type="nucleotide sequence ID" value="NZ_CAKMMF010000003.1"/>
</dbReference>
<dbReference type="SUPFAM" id="SSF50891">
    <property type="entry name" value="Cyclophilin-like"/>
    <property type="match status" value="1"/>
</dbReference>
<feature type="region of interest" description="Disordered" evidence="6">
    <location>
        <begin position="29"/>
        <end position="61"/>
    </location>
</feature>
<accession>A0ABM9BWT9</accession>
<reference evidence="8" key="1">
    <citation type="submission" date="2022-01" db="EMBL/GenBank/DDBJ databases">
        <authorList>
            <person name="Criscuolo A."/>
        </authorList>
    </citation>
    <scope>NUCLEOTIDE SEQUENCE</scope>
    <source>
        <strain evidence="8">CIP111893</strain>
    </source>
</reference>
<keyword evidence="4 5" id="KW-0413">Isomerase</keyword>
<organism evidence="8 9">
    <name type="scientific">Paenibacillus plantiphilus</name>
    <dbReference type="NCBI Taxonomy" id="2905650"/>
    <lineage>
        <taxon>Bacteria</taxon>
        <taxon>Bacillati</taxon>
        <taxon>Bacillota</taxon>
        <taxon>Bacilli</taxon>
        <taxon>Bacillales</taxon>
        <taxon>Paenibacillaceae</taxon>
        <taxon>Paenibacillus</taxon>
    </lineage>
</organism>
<evidence type="ECO:0000313" key="8">
    <source>
        <dbReference type="EMBL" id="CAH1195101.1"/>
    </source>
</evidence>
<sequence length="230" mass="24853">MSLQRRLTIALLAASLAITLAGCGDKKAEDNANTQGSATADVAPENEETKTPKQWKQMPEMSIDTNKSYEAHFVTSKGEFTIELFAKDAPQTVNSFVFLAKEKYFEGIKFHRVLSDFMIQTGDPLGTGSGGPGYNIPDELDNGHVYEEGTVAMANTMQPDSGGSQFFIGTGEDVKGLDMQPIYTIFGKISSGMDTIKAIDTTPVGPGNPDRQDSKPLEDITITSVTINEK</sequence>
<evidence type="ECO:0000256" key="5">
    <source>
        <dbReference type="RuleBase" id="RU363019"/>
    </source>
</evidence>
<evidence type="ECO:0000256" key="6">
    <source>
        <dbReference type="SAM" id="MobiDB-lite"/>
    </source>
</evidence>
<dbReference type="InterPro" id="IPR044666">
    <property type="entry name" value="Cyclophilin_A-like"/>
</dbReference>
<dbReference type="PRINTS" id="PR00153">
    <property type="entry name" value="CSAPPISMRASE"/>
</dbReference>
<evidence type="ECO:0000259" key="7">
    <source>
        <dbReference type="PROSITE" id="PS50072"/>
    </source>
</evidence>
<keyword evidence="3 5" id="KW-0697">Rotamase</keyword>
<dbReference type="Proteomes" id="UP000838686">
    <property type="component" value="Unassembled WGS sequence"/>
</dbReference>
<comment type="caution">
    <text evidence="8">The sequence shown here is derived from an EMBL/GenBank/DDBJ whole genome shotgun (WGS) entry which is preliminary data.</text>
</comment>
<dbReference type="PANTHER" id="PTHR45625:SF4">
    <property type="entry name" value="PEPTIDYLPROLYL ISOMERASE DOMAIN AND WD REPEAT-CONTAINING PROTEIN 1"/>
    <property type="match status" value="1"/>
</dbReference>
<dbReference type="EC" id="5.2.1.8" evidence="5"/>
<dbReference type="Gene3D" id="2.40.100.10">
    <property type="entry name" value="Cyclophilin-like"/>
    <property type="match status" value="1"/>
</dbReference>
<dbReference type="Pfam" id="PF00160">
    <property type="entry name" value="Pro_isomerase"/>
    <property type="match status" value="1"/>
</dbReference>
<feature type="domain" description="PPIase cyclophilin-type" evidence="7">
    <location>
        <begin position="78"/>
        <end position="227"/>
    </location>
</feature>
<gene>
    <name evidence="8" type="ORF">PAECIP111893_00613</name>
</gene>
<evidence type="ECO:0000256" key="3">
    <source>
        <dbReference type="ARBA" id="ARBA00023110"/>
    </source>
</evidence>
<evidence type="ECO:0000256" key="1">
    <source>
        <dbReference type="ARBA" id="ARBA00000971"/>
    </source>
</evidence>
<evidence type="ECO:0000256" key="4">
    <source>
        <dbReference type="ARBA" id="ARBA00023235"/>
    </source>
</evidence>
<protein>
    <recommendedName>
        <fullName evidence="5">Peptidyl-prolyl cis-trans isomerase</fullName>
        <shortName evidence="5">PPIase</shortName>
        <ecNumber evidence="5">5.2.1.8</ecNumber>
    </recommendedName>
</protein>
<keyword evidence="9" id="KW-1185">Reference proteome</keyword>